<organism evidence="1 2">
    <name type="scientific">Streptomyces flavotricini</name>
    <dbReference type="NCBI Taxonomy" id="66888"/>
    <lineage>
        <taxon>Bacteria</taxon>
        <taxon>Bacillati</taxon>
        <taxon>Actinomycetota</taxon>
        <taxon>Actinomycetes</taxon>
        <taxon>Kitasatosporales</taxon>
        <taxon>Streptomycetaceae</taxon>
        <taxon>Streptomyces</taxon>
    </lineage>
</organism>
<keyword evidence="2" id="KW-1185">Reference proteome</keyword>
<proteinExistence type="predicted"/>
<accession>A0ABS8EIQ7</accession>
<dbReference type="Pfam" id="PF19979">
    <property type="entry name" value="DUF6415"/>
    <property type="match status" value="1"/>
</dbReference>
<dbReference type="EMBL" id="JAINUL010000001">
    <property type="protein sequence ID" value="MCC0100738.1"/>
    <property type="molecule type" value="Genomic_DNA"/>
</dbReference>
<gene>
    <name evidence="1" type="ORF">K7B10_39515</name>
</gene>
<comment type="caution">
    <text evidence="1">The sequence shown here is derived from an EMBL/GenBank/DDBJ whole genome shotgun (WGS) entry which is preliminary data.</text>
</comment>
<dbReference type="InterPro" id="IPR046300">
    <property type="entry name" value="DUF6415"/>
</dbReference>
<sequence length="109" mass="11666">MEQQTHVWLAALTARALAPYASRPTPEDVAALVDDLITCGQHLHHEVAGIPAAERTPSAADGLTEWEYCSAAGPQGSGPHANWNHARGLARVLQKMARALELHRGMGVL</sequence>
<evidence type="ECO:0000313" key="1">
    <source>
        <dbReference type="EMBL" id="MCC0100738.1"/>
    </source>
</evidence>
<dbReference type="Proteomes" id="UP001520654">
    <property type="component" value="Unassembled WGS sequence"/>
</dbReference>
<dbReference type="RefSeq" id="WP_229344649.1">
    <property type="nucleotide sequence ID" value="NZ_JAINUL010000001.1"/>
</dbReference>
<evidence type="ECO:0000313" key="2">
    <source>
        <dbReference type="Proteomes" id="UP001520654"/>
    </source>
</evidence>
<reference evidence="1 2" key="1">
    <citation type="submission" date="2021-08" db="EMBL/GenBank/DDBJ databases">
        <title>Genomic Architecture of Streptomyces flavotricini NGL1 and Streptomyces erythrochromogenes HMS4 With Differential Plant Beneficial attributes and laccase production capabilities.</title>
        <authorList>
            <person name="Salwan R."/>
            <person name="Kaur R."/>
            <person name="Sharma V."/>
        </authorList>
    </citation>
    <scope>NUCLEOTIDE SEQUENCE [LARGE SCALE GENOMIC DNA]</scope>
    <source>
        <strain evidence="1 2">NGL1</strain>
    </source>
</reference>
<protein>
    <submittedName>
        <fullName evidence="1">Uncharacterized protein</fullName>
    </submittedName>
</protein>
<name>A0ABS8EIQ7_9ACTN</name>